<dbReference type="PANTHER" id="PTHR30522">
    <property type="entry name" value="NUCLEOSIDE TRIPHOSPHATE PYROPHOSPHOHYDROLASE"/>
    <property type="match status" value="1"/>
</dbReference>
<dbReference type="InterPro" id="IPR035013">
    <property type="entry name" value="YabN_N"/>
</dbReference>
<dbReference type="InterPro" id="IPR048015">
    <property type="entry name" value="NTP-PPase_MazG-like_N"/>
</dbReference>
<dbReference type="PANTHER" id="PTHR30522:SF0">
    <property type="entry name" value="NUCLEOSIDE TRIPHOSPHATE PYROPHOSPHOHYDROLASE"/>
    <property type="match status" value="1"/>
</dbReference>
<dbReference type="CDD" id="cd11529">
    <property type="entry name" value="NTP-PPase_MazG_Cterm"/>
    <property type="match status" value="1"/>
</dbReference>
<sequence>MAQVTIVGLGPGSWAGLPLGSWNLLDEQTQQNGAILLRTERHPVVDDLRNKGIVFTALDSYYDAGDSFEEVYNRIAEHVIATAKEKGHLVYAVPGHPGVAETTVQLLRKKGPEAGVAIKIGPGHSFLDDLFAAVGVDPNDGTLLLDGTSLLPRQINPSLHTVIAQVYSRDVASDVKLTLMGQYPDDYQVTVARAIGIEGMERIETMPLFEIDRLDWIDHLTSVYVPATLEERVINRQLWQFRDIIAALRDPDTGCPWDLKQTHQSLRKYLLEEAYEAADAIDREDSFDLADELGDVLLQIVLHAQIGSEEGTFDLYDVIQSVTDKMIRRHPHVFAAAQADTAEDVVANWQEIKQQEKADAGVEELSLLDSIPVSLPAVTAAYRLQKKAADVGFDWDDMQDVYAKIKEEINELEETDDKEDEFGDLLFAMINLSRFWKIDPEEALSRTNRKFRRRFAYVEKRLREMGKTPEQSTLQEMDKLWDEIRHQEKS</sequence>
<evidence type="ECO:0000259" key="2">
    <source>
        <dbReference type="Pfam" id="PF03819"/>
    </source>
</evidence>
<dbReference type="CDD" id="cd11528">
    <property type="entry name" value="NTP-PPase_MazG_Nterm"/>
    <property type="match status" value="1"/>
</dbReference>
<dbReference type="CDD" id="cd11723">
    <property type="entry name" value="YabN_N_like"/>
    <property type="match status" value="1"/>
</dbReference>
<dbReference type="InterPro" id="IPR024180">
    <property type="entry name" value="Tetrapyrrole_Mease/MazG_pred"/>
</dbReference>
<reference evidence="3 4" key="1">
    <citation type="submission" date="2022-11" db="EMBL/GenBank/DDBJ databases">
        <title>Study of microbial diversity in lake waters.</title>
        <authorList>
            <person name="Zhang J."/>
        </authorList>
    </citation>
    <scope>NUCLEOTIDE SEQUENCE [LARGE SCALE GENOMIC DNA]</scope>
    <source>
        <strain evidence="3 4">DT12</strain>
    </source>
</reference>
<protein>
    <submittedName>
        <fullName evidence="3">Nucleoside triphosphate pyrophosphohydrolase</fullName>
        <ecNumber evidence="3">3.6.1.9</ecNumber>
    </submittedName>
</protein>
<dbReference type="Pfam" id="PF03819">
    <property type="entry name" value="MazG"/>
    <property type="match status" value="1"/>
</dbReference>
<organism evidence="3 4">
    <name type="scientific">Tumebacillus lacus</name>
    <dbReference type="NCBI Taxonomy" id="2995335"/>
    <lineage>
        <taxon>Bacteria</taxon>
        <taxon>Bacillati</taxon>
        <taxon>Bacillota</taxon>
        <taxon>Bacilli</taxon>
        <taxon>Bacillales</taxon>
        <taxon>Alicyclobacillaceae</taxon>
        <taxon>Tumebacillus</taxon>
    </lineage>
</organism>
<proteinExistence type="predicted"/>
<dbReference type="InterPro" id="IPR004518">
    <property type="entry name" value="MazG-like_dom"/>
</dbReference>
<dbReference type="Proteomes" id="UP001208017">
    <property type="component" value="Unassembled WGS sequence"/>
</dbReference>
<feature type="domain" description="NTP pyrophosphohydrolase MazG-like" evidence="2">
    <location>
        <begin position="261"/>
        <end position="334"/>
    </location>
</feature>
<keyword evidence="4" id="KW-1185">Reference proteome</keyword>
<feature type="domain" description="Tetrapyrrole methylase" evidence="1">
    <location>
        <begin position="4"/>
        <end position="211"/>
    </location>
</feature>
<dbReference type="NCBIfam" id="NF007113">
    <property type="entry name" value="PRK09562.1"/>
    <property type="match status" value="1"/>
</dbReference>
<dbReference type="InterPro" id="IPR014777">
    <property type="entry name" value="4pyrrole_Mease_sub1"/>
</dbReference>
<evidence type="ECO:0000313" key="4">
    <source>
        <dbReference type="Proteomes" id="UP001208017"/>
    </source>
</evidence>
<dbReference type="RefSeq" id="WP_267153232.1">
    <property type="nucleotide sequence ID" value="NZ_JAPMLT010000014.1"/>
</dbReference>
<gene>
    <name evidence="3" type="primary">mazG</name>
    <name evidence="3" type="ORF">OS242_18785</name>
</gene>
<dbReference type="InterPro" id="IPR011551">
    <property type="entry name" value="NTP_PyrPHydrolase_MazG"/>
</dbReference>
<dbReference type="Pfam" id="PF00590">
    <property type="entry name" value="TP_methylase"/>
    <property type="match status" value="1"/>
</dbReference>
<dbReference type="PIRSF" id="PIRSF002845">
    <property type="entry name" value="Ttrprl_mtas_MazG"/>
    <property type="match status" value="1"/>
</dbReference>
<dbReference type="InterPro" id="IPR035996">
    <property type="entry name" value="4pyrrol_Methylase_sf"/>
</dbReference>
<dbReference type="Gene3D" id="3.40.1010.10">
    <property type="entry name" value="Cobalt-precorrin-4 Transmethylase, Domain 1"/>
    <property type="match status" value="1"/>
</dbReference>
<keyword evidence="3" id="KW-0378">Hydrolase</keyword>
<dbReference type="SUPFAM" id="SSF53790">
    <property type="entry name" value="Tetrapyrrole methylase"/>
    <property type="match status" value="1"/>
</dbReference>
<evidence type="ECO:0000259" key="1">
    <source>
        <dbReference type="Pfam" id="PF00590"/>
    </source>
</evidence>
<dbReference type="Gene3D" id="1.10.287.1080">
    <property type="entry name" value="MazG-like"/>
    <property type="match status" value="2"/>
</dbReference>
<dbReference type="EC" id="3.6.1.9" evidence="3"/>
<dbReference type="InterPro" id="IPR048011">
    <property type="entry name" value="NTP-PPase_MazG-like_C"/>
</dbReference>
<comment type="caution">
    <text evidence="3">The sequence shown here is derived from an EMBL/GenBank/DDBJ whole genome shotgun (WGS) entry which is preliminary data.</text>
</comment>
<dbReference type="InterPro" id="IPR000878">
    <property type="entry name" value="4pyrrol_Mease"/>
</dbReference>
<name>A0ABT3X7N5_9BACL</name>
<dbReference type="GO" id="GO:0047429">
    <property type="term" value="F:nucleoside triphosphate diphosphatase activity"/>
    <property type="evidence" value="ECO:0007669"/>
    <property type="project" value="UniProtKB-EC"/>
</dbReference>
<dbReference type="NCBIfam" id="TIGR00444">
    <property type="entry name" value="mazG"/>
    <property type="match status" value="1"/>
</dbReference>
<dbReference type="EMBL" id="JAPMLT010000014">
    <property type="protein sequence ID" value="MCX7571988.1"/>
    <property type="molecule type" value="Genomic_DNA"/>
</dbReference>
<accession>A0ABT3X7N5</accession>
<evidence type="ECO:0000313" key="3">
    <source>
        <dbReference type="EMBL" id="MCX7571988.1"/>
    </source>
</evidence>
<dbReference type="SUPFAM" id="SSF101386">
    <property type="entry name" value="all-alpha NTP pyrophosphatases"/>
    <property type="match status" value="2"/>
</dbReference>